<name>A0A918D3G7_9BACI</name>
<evidence type="ECO:0000313" key="9">
    <source>
        <dbReference type="Proteomes" id="UP000624041"/>
    </source>
</evidence>
<evidence type="ECO:0000256" key="2">
    <source>
        <dbReference type="ARBA" id="ARBA00022692"/>
    </source>
</evidence>
<organism evidence="8 9">
    <name type="scientific">Oceanobacillus indicireducens</name>
    <dbReference type="NCBI Taxonomy" id="1004261"/>
    <lineage>
        <taxon>Bacteria</taxon>
        <taxon>Bacillati</taxon>
        <taxon>Bacillota</taxon>
        <taxon>Bacilli</taxon>
        <taxon>Bacillales</taxon>
        <taxon>Bacillaceae</taxon>
        <taxon>Oceanobacillus</taxon>
    </lineage>
</organism>
<evidence type="ECO:0000256" key="6">
    <source>
        <dbReference type="SAM" id="Phobius"/>
    </source>
</evidence>
<feature type="domain" description="ABC-2 type transporter transmembrane" evidence="7">
    <location>
        <begin position="581"/>
        <end position="774"/>
    </location>
</feature>
<dbReference type="Pfam" id="PF12698">
    <property type="entry name" value="ABC2_membrane_3"/>
    <property type="match status" value="2"/>
</dbReference>
<dbReference type="Gene3D" id="3.40.1710.10">
    <property type="entry name" value="abc type-2 transporter like domain"/>
    <property type="match status" value="1"/>
</dbReference>
<dbReference type="InterPro" id="IPR051328">
    <property type="entry name" value="T7SS_ABC-Transporter"/>
</dbReference>
<keyword evidence="3 6" id="KW-1133">Transmembrane helix</keyword>
<dbReference type="InterPro" id="IPR017501">
    <property type="entry name" value="Phage_infect_YhgE_C"/>
</dbReference>
<feature type="transmembrane region" description="Helical" evidence="6">
    <location>
        <begin position="637"/>
        <end position="661"/>
    </location>
</feature>
<feature type="transmembrane region" description="Helical" evidence="6">
    <location>
        <begin position="701"/>
        <end position="720"/>
    </location>
</feature>
<keyword evidence="5" id="KW-0175">Coiled coil</keyword>
<dbReference type="GO" id="GO:0016020">
    <property type="term" value="C:membrane"/>
    <property type="evidence" value="ECO:0007669"/>
    <property type="project" value="UniProtKB-SubCell"/>
</dbReference>
<evidence type="ECO:0000256" key="1">
    <source>
        <dbReference type="ARBA" id="ARBA00004141"/>
    </source>
</evidence>
<comment type="subcellular location">
    <subcellularLocation>
        <location evidence="1">Membrane</location>
        <topology evidence="1">Multi-pass membrane protein</topology>
    </subcellularLocation>
</comment>
<dbReference type="PANTHER" id="PTHR43077">
    <property type="entry name" value="TRANSPORT PERMEASE YVFS-RELATED"/>
    <property type="match status" value="1"/>
</dbReference>
<reference evidence="8" key="2">
    <citation type="submission" date="2020-09" db="EMBL/GenBank/DDBJ databases">
        <authorList>
            <person name="Sun Q."/>
            <person name="Ohkuma M."/>
        </authorList>
    </citation>
    <scope>NUCLEOTIDE SEQUENCE</scope>
    <source>
        <strain evidence="8">JCM 17251</strain>
    </source>
</reference>
<feature type="transmembrane region" description="Helical" evidence="6">
    <location>
        <begin position="604"/>
        <end position="625"/>
    </location>
</feature>
<evidence type="ECO:0000256" key="3">
    <source>
        <dbReference type="ARBA" id="ARBA00022989"/>
    </source>
</evidence>
<dbReference type="InterPro" id="IPR017500">
    <property type="entry name" value="Phage_infect_YhgE_N"/>
</dbReference>
<feature type="transmembrane region" description="Helical" evidence="6">
    <location>
        <begin position="673"/>
        <end position="694"/>
    </location>
</feature>
<feature type="transmembrane region" description="Helical" evidence="6">
    <location>
        <begin position="750"/>
        <end position="774"/>
    </location>
</feature>
<dbReference type="SUPFAM" id="SSF58104">
    <property type="entry name" value="Methyl-accepting chemotaxis protein (MCP) signaling domain"/>
    <property type="match status" value="1"/>
</dbReference>
<evidence type="ECO:0000256" key="4">
    <source>
        <dbReference type="ARBA" id="ARBA00023136"/>
    </source>
</evidence>
<dbReference type="NCBIfam" id="TIGR03062">
    <property type="entry name" value="pip_yhgE_Cterm"/>
    <property type="match status" value="1"/>
</dbReference>
<dbReference type="Proteomes" id="UP000624041">
    <property type="component" value="Unassembled WGS sequence"/>
</dbReference>
<protein>
    <submittedName>
        <fullName evidence="8">Phage infection protein</fullName>
    </submittedName>
</protein>
<feature type="coiled-coil region" evidence="5">
    <location>
        <begin position="183"/>
        <end position="262"/>
    </location>
</feature>
<feature type="transmembrane region" description="Helical" evidence="6">
    <location>
        <begin position="20"/>
        <end position="38"/>
    </location>
</feature>
<dbReference type="AlphaFoldDB" id="A0A918D3G7"/>
<dbReference type="PANTHER" id="PTHR43077:SF10">
    <property type="entry name" value="TRANSPORT PERMEASE PROTEIN"/>
    <property type="match status" value="1"/>
</dbReference>
<dbReference type="NCBIfam" id="TIGR03061">
    <property type="entry name" value="pip_yhgE_Nterm"/>
    <property type="match status" value="1"/>
</dbReference>
<reference evidence="8" key="1">
    <citation type="journal article" date="2014" name="Int. J. Syst. Evol. Microbiol.">
        <title>Complete genome sequence of Corynebacterium casei LMG S-19264T (=DSM 44701T), isolated from a smear-ripened cheese.</title>
        <authorList>
            <consortium name="US DOE Joint Genome Institute (JGI-PGF)"/>
            <person name="Walter F."/>
            <person name="Albersmeier A."/>
            <person name="Kalinowski J."/>
            <person name="Ruckert C."/>
        </authorList>
    </citation>
    <scope>NUCLEOTIDE SEQUENCE</scope>
    <source>
        <strain evidence="8">JCM 17251</strain>
    </source>
</reference>
<dbReference type="InterPro" id="IPR013525">
    <property type="entry name" value="ABC2_TM"/>
</dbReference>
<proteinExistence type="predicted"/>
<sequence length="798" mass="89274">MKNIWDIFKTDLNNIRKKRAAIIVIVALMILPSMYAWFNILPSWDPYANTENVAVAVVNLDEGAEVEGETVNVGDEVVTNLKDNKKLGWQFVDEKEAKEGLEKADYYASITIPSNFSEKLTSVLDDKPEKPVLDYYINEKVNAIAPKITNAGATGIVESVHQGFIKVANEAIFTAFNEAGIELEANKESIERLRDAIYQLEEDMPEIERLLGVAGDDLDKAEDASEKAHEGVKKAEEVSVQVQALSERAKEILNETDKYVDEYVPIVKNDLTTAQKVIKEVPGVISQISEKEDSFDEVVTKIENSTGKIDQGIEVLQLLEEALKNADEEATNGNQIANLVAQLEEDNERLEKAKQDLLATIDVIENAPDNGEDAPSEDEKSLEQLKAMVEIIEARQAAIQHAIEASKQVEESIADGIFLDGVDKVAGYEEDLRQFKDEVLAKITAAKEGKAKLADVLDYIEEHALRINTTINDLLTFIDQDLMPTYNKEMNTARNAIHEADKKIEKVTSYFPKVEEILNKVDAGIGTGKKELDKIQSVFPEAKEKLFSLAKKTRELEAKGDLEELIDFLRNDPNAKEEFFADPIILQEHKLFPIPNYGSGMAPFFTTLSLWVGGLILVSTLIVDVPNKHKYKGYEAYFGRFITFWLIGLVQALVVTCGNLFLLETFVVHKFLYVLFAFLISTVFMVIIYTFVSVFGNTGKVIAIILLVMQLGASGGTFPIQTTPQFFQTIHKFMPFTHGLGLLREATGGIVWSVVLTHIAWLVGFMIIFLFIGIKLKETINKRSDKFLEEARESKVIL</sequence>
<dbReference type="RefSeq" id="WP_156856690.1">
    <property type="nucleotide sequence ID" value="NZ_BMOS01000021.1"/>
</dbReference>
<accession>A0A918D3G7</accession>
<evidence type="ECO:0000256" key="5">
    <source>
        <dbReference type="SAM" id="Coils"/>
    </source>
</evidence>
<keyword evidence="9" id="KW-1185">Reference proteome</keyword>
<dbReference type="EMBL" id="BMOS01000021">
    <property type="protein sequence ID" value="GGN61906.1"/>
    <property type="molecule type" value="Genomic_DNA"/>
</dbReference>
<feature type="coiled-coil region" evidence="5">
    <location>
        <begin position="309"/>
        <end position="367"/>
    </location>
</feature>
<evidence type="ECO:0000259" key="7">
    <source>
        <dbReference type="Pfam" id="PF12698"/>
    </source>
</evidence>
<feature type="domain" description="ABC-2 type transporter transmembrane" evidence="7">
    <location>
        <begin position="23"/>
        <end position="156"/>
    </location>
</feature>
<comment type="caution">
    <text evidence="8">The sequence shown here is derived from an EMBL/GenBank/DDBJ whole genome shotgun (WGS) entry which is preliminary data.</text>
</comment>
<gene>
    <name evidence="8" type="ORF">GCM10007971_27340</name>
</gene>
<dbReference type="GO" id="GO:0140359">
    <property type="term" value="F:ABC-type transporter activity"/>
    <property type="evidence" value="ECO:0007669"/>
    <property type="project" value="InterPro"/>
</dbReference>
<keyword evidence="4 6" id="KW-0472">Membrane</keyword>
<keyword evidence="2 6" id="KW-0812">Transmembrane</keyword>
<evidence type="ECO:0000313" key="8">
    <source>
        <dbReference type="EMBL" id="GGN61906.1"/>
    </source>
</evidence>